<evidence type="ECO:0000313" key="1">
    <source>
        <dbReference type="EMBL" id="RNA20664.1"/>
    </source>
</evidence>
<keyword evidence="2" id="KW-1185">Reference proteome</keyword>
<organism evidence="1 2">
    <name type="scientific">Brachionus plicatilis</name>
    <name type="common">Marine rotifer</name>
    <name type="synonym">Brachionus muelleri</name>
    <dbReference type="NCBI Taxonomy" id="10195"/>
    <lineage>
        <taxon>Eukaryota</taxon>
        <taxon>Metazoa</taxon>
        <taxon>Spiralia</taxon>
        <taxon>Gnathifera</taxon>
        <taxon>Rotifera</taxon>
        <taxon>Eurotatoria</taxon>
        <taxon>Monogononta</taxon>
        <taxon>Pseudotrocha</taxon>
        <taxon>Ploima</taxon>
        <taxon>Brachionidae</taxon>
        <taxon>Brachionus</taxon>
    </lineage>
</organism>
<evidence type="ECO:0000313" key="2">
    <source>
        <dbReference type="Proteomes" id="UP000276133"/>
    </source>
</evidence>
<dbReference type="AlphaFoldDB" id="A0A3M7RB87"/>
<proteinExistence type="predicted"/>
<sequence length="82" mass="9689">MHDLFFLLINTFNIFIKSIKILNDQRRQKISFDPSLMTKLSVTLSYLIGFSLFFDREEFFVFNDLICDMEFLGTIKSGSLYT</sequence>
<comment type="caution">
    <text evidence="1">The sequence shown here is derived from an EMBL/GenBank/DDBJ whole genome shotgun (WGS) entry which is preliminary data.</text>
</comment>
<protein>
    <submittedName>
        <fullName evidence="1">Uncharacterized protein</fullName>
    </submittedName>
</protein>
<accession>A0A3M7RB87</accession>
<reference evidence="1 2" key="1">
    <citation type="journal article" date="2018" name="Sci. Rep.">
        <title>Genomic signatures of local adaptation to the degree of environmental predictability in rotifers.</title>
        <authorList>
            <person name="Franch-Gras L."/>
            <person name="Hahn C."/>
            <person name="Garcia-Roger E.M."/>
            <person name="Carmona M.J."/>
            <person name="Serra M."/>
            <person name="Gomez A."/>
        </authorList>
    </citation>
    <scope>NUCLEOTIDE SEQUENCE [LARGE SCALE GENOMIC DNA]</scope>
    <source>
        <strain evidence="1">HYR1</strain>
    </source>
</reference>
<gene>
    <name evidence="1" type="ORF">BpHYR1_040392</name>
</gene>
<name>A0A3M7RB87_BRAPC</name>
<dbReference type="Proteomes" id="UP000276133">
    <property type="component" value="Unassembled WGS sequence"/>
</dbReference>
<dbReference type="EMBL" id="REGN01003808">
    <property type="protein sequence ID" value="RNA20664.1"/>
    <property type="molecule type" value="Genomic_DNA"/>
</dbReference>